<evidence type="ECO:0000313" key="1">
    <source>
        <dbReference type="EMBL" id="NEW06713.1"/>
    </source>
</evidence>
<name>A0A6G3ZWX3_9BACL</name>
<protein>
    <recommendedName>
        <fullName evidence="2">Cold-shock protein</fullName>
    </recommendedName>
</protein>
<proteinExistence type="predicted"/>
<dbReference type="AlphaFoldDB" id="A0A6G3ZWX3"/>
<accession>A0A6G3ZWX3</accession>
<dbReference type="EMBL" id="JAAIKC010000003">
    <property type="protein sequence ID" value="NEW06713.1"/>
    <property type="molecule type" value="Genomic_DNA"/>
</dbReference>
<sequence>MYFRRKLIEDFPQVDTAIWSCMKEDCKGWIRDNFAFENVPTCHQCLSPMISSVKMLPLLANSNKNMKLLNKGKQISK</sequence>
<organism evidence="1">
    <name type="scientific">Paenibacillus sp. SYP-B3998</name>
    <dbReference type="NCBI Taxonomy" id="2678564"/>
    <lineage>
        <taxon>Bacteria</taxon>
        <taxon>Bacillati</taxon>
        <taxon>Bacillota</taxon>
        <taxon>Bacilli</taxon>
        <taxon>Bacillales</taxon>
        <taxon>Paenibacillaceae</taxon>
        <taxon>Paenibacillus</taxon>
    </lineage>
</organism>
<dbReference type="RefSeq" id="WP_163946768.1">
    <property type="nucleotide sequence ID" value="NZ_JAAIKC010000003.1"/>
</dbReference>
<evidence type="ECO:0008006" key="2">
    <source>
        <dbReference type="Google" id="ProtNLM"/>
    </source>
</evidence>
<dbReference type="Pfam" id="PF14169">
    <property type="entry name" value="YdjO"/>
    <property type="match status" value="1"/>
</dbReference>
<comment type="caution">
    <text evidence="1">The sequence shown here is derived from an EMBL/GenBank/DDBJ whole genome shotgun (WGS) entry which is preliminary data.</text>
</comment>
<gene>
    <name evidence="1" type="ORF">GK047_11875</name>
</gene>
<reference evidence="1" key="1">
    <citation type="submission" date="2020-02" db="EMBL/GenBank/DDBJ databases">
        <authorList>
            <person name="Shen X.-R."/>
            <person name="Zhang Y.-X."/>
        </authorList>
    </citation>
    <scope>NUCLEOTIDE SEQUENCE</scope>
    <source>
        <strain evidence="1">SYP-B3998</strain>
    </source>
</reference>
<dbReference type="InterPro" id="IPR025916">
    <property type="entry name" value="YdjO"/>
</dbReference>